<dbReference type="InParanoid" id="A0A1E7FV66"/>
<feature type="non-terminal residue" evidence="8">
    <location>
        <position position="1"/>
    </location>
</feature>
<evidence type="ECO:0000256" key="5">
    <source>
        <dbReference type="SAM" id="MobiDB-lite"/>
    </source>
</evidence>
<evidence type="ECO:0000256" key="3">
    <source>
        <dbReference type="ARBA" id="ARBA00022806"/>
    </source>
</evidence>
<evidence type="ECO:0000259" key="7">
    <source>
        <dbReference type="PROSITE" id="PS51194"/>
    </source>
</evidence>
<dbReference type="PROSITE" id="PS51194">
    <property type="entry name" value="HELICASE_CTER"/>
    <property type="match status" value="1"/>
</dbReference>
<dbReference type="InterPro" id="IPR001650">
    <property type="entry name" value="Helicase_C-like"/>
</dbReference>
<reference evidence="8 9" key="1">
    <citation type="submission" date="2016-09" db="EMBL/GenBank/DDBJ databases">
        <title>Extensive genetic diversity and differential bi-allelic expression allows diatom success in the polar Southern Ocean.</title>
        <authorList>
            <consortium name="DOE Joint Genome Institute"/>
            <person name="Mock T."/>
            <person name="Otillar R.P."/>
            <person name="Strauss J."/>
            <person name="Dupont C."/>
            <person name="Frickenhaus S."/>
            <person name="Maumus F."/>
            <person name="Mcmullan M."/>
            <person name="Sanges R."/>
            <person name="Schmutz J."/>
            <person name="Toseland A."/>
            <person name="Valas R."/>
            <person name="Veluchamy A."/>
            <person name="Ward B.J."/>
            <person name="Allen A."/>
            <person name="Barry K."/>
            <person name="Falciatore A."/>
            <person name="Ferrante M."/>
            <person name="Fortunato A.E."/>
            <person name="Gloeckner G."/>
            <person name="Gruber A."/>
            <person name="Hipkin R."/>
            <person name="Janech M."/>
            <person name="Kroth P."/>
            <person name="Leese F."/>
            <person name="Lindquist E."/>
            <person name="Lyon B.R."/>
            <person name="Martin J."/>
            <person name="Mayer C."/>
            <person name="Parker M."/>
            <person name="Quesneville H."/>
            <person name="Raymond J."/>
            <person name="Uhlig C."/>
            <person name="Valentin K.U."/>
            <person name="Worden A.Z."/>
            <person name="Armbrust E.V."/>
            <person name="Bowler C."/>
            <person name="Green B."/>
            <person name="Moulton V."/>
            <person name="Van Oosterhout C."/>
            <person name="Grigoriev I."/>
        </authorList>
    </citation>
    <scope>NUCLEOTIDE SEQUENCE [LARGE SCALE GENOMIC DNA]</scope>
    <source>
        <strain evidence="8 9">CCMP1102</strain>
    </source>
</reference>
<protein>
    <submittedName>
        <fullName evidence="8">p-loop containing nucleoside triphosphate hydrolase protein</fullName>
    </submittedName>
</protein>
<dbReference type="KEGG" id="fcy:FRACYDRAFT_158140"/>
<dbReference type="Gene3D" id="3.40.50.300">
    <property type="entry name" value="P-loop containing nucleotide triphosphate hydrolases"/>
    <property type="match status" value="2"/>
</dbReference>
<dbReference type="GO" id="GO:0016787">
    <property type="term" value="F:hydrolase activity"/>
    <property type="evidence" value="ECO:0007669"/>
    <property type="project" value="UniProtKB-KW"/>
</dbReference>
<name>A0A1E7FV66_9STRA</name>
<keyword evidence="3" id="KW-0347">Helicase</keyword>
<evidence type="ECO:0000256" key="4">
    <source>
        <dbReference type="ARBA" id="ARBA00022840"/>
    </source>
</evidence>
<dbReference type="EMBL" id="KV784353">
    <property type="protein sequence ID" value="OEU22041.1"/>
    <property type="molecule type" value="Genomic_DNA"/>
</dbReference>
<dbReference type="OrthoDB" id="10256233at2759"/>
<feature type="region of interest" description="Disordered" evidence="5">
    <location>
        <begin position="345"/>
        <end position="393"/>
    </location>
</feature>
<dbReference type="SMART" id="SM00490">
    <property type="entry name" value="HELICc"/>
    <property type="match status" value="1"/>
</dbReference>
<dbReference type="GO" id="GO:0005524">
    <property type="term" value="F:ATP binding"/>
    <property type="evidence" value="ECO:0007669"/>
    <property type="project" value="UniProtKB-KW"/>
</dbReference>
<dbReference type="GO" id="GO:0003676">
    <property type="term" value="F:nucleic acid binding"/>
    <property type="evidence" value="ECO:0007669"/>
    <property type="project" value="InterPro"/>
</dbReference>
<dbReference type="InterPro" id="IPR018187">
    <property type="entry name" value="Asp/Glu_racemase_AS_1"/>
</dbReference>
<gene>
    <name evidence="8" type="ORF">FRACYDRAFT_158140</name>
</gene>
<dbReference type="PROSITE" id="PS00923">
    <property type="entry name" value="ASP_GLU_RACEMASE_1"/>
    <property type="match status" value="1"/>
</dbReference>
<dbReference type="PANTHER" id="PTHR47960">
    <property type="entry name" value="DEAD-BOX ATP-DEPENDENT RNA HELICASE 50"/>
    <property type="match status" value="1"/>
</dbReference>
<accession>A0A1E7FV66</accession>
<feature type="domain" description="Helicase C-terminal" evidence="7">
    <location>
        <begin position="192"/>
        <end position="353"/>
    </location>
</feature>
<dbReference type="PROSITE" id="PS51192">
    <property type="entry name" value="HELICASE_ATP_BIND_1"/>
    <property type="match status" value="1"/>
</dbReference>
<evidence type="ECO:0000313" key="8">
    <source>
        <dbReference type="EMBL" id="OEU22041.1"/>
    </source>
</evidence>
<dbReference type="SMART" id="SM00487">
    <property type="entry name" value="DEXDc"/>
    <property type="match status" value="1"/>
</dbReference>
<feature type="domain" description="Helicase ATP-binding" evidence="6">
    <location>
        <begin position="1"/>
        <end position="157"/>
    </location>
</feature>
<evidence type="ECO:0000256" key="1">
    <source>
        <dbReference type="ARBA" id="ARBA00022741"/>
    </source>
</evidence>
<feature type="compositionally biased region" description="Basic and acidic residues" evidence="5">
    <location>
        <begin position="370"/>
        <end position="385"/>
    </location>
</feature>
<organism evidence="8 9">
    <name type="scientific">Fragilariopsis cylindrus CCMP1102</name>
    <dbReference type="NCBI Taxonomy" id="635003"/>
    <lineage>
        <taxon>Eukaryota</taxon>
        <taxon>Sar</taxon>
        <taxon>Stramenopiles</taxon>
        <taxon>Ochrophyta</taxon>
        <taxon>Bacillariophyta</taxon>
        <taxon>Bacillariophyceae</taxon>
        <taxon>Bacillariophycidae</taxon>
        <taxon>Bacillariales</taxon>
        <taxon>Bacillariaceae</taxon>
        <taxon>Fragilariopsis</taxon>
    </lineage>
</organism>
<dbReference type="InterPro" id="IPR014001">
    <property type="entry name" value="Helicase_ATP-bd"/>
</dbReference>
<dbReference type="CDD" id="cd18787">
    <property type="entry name" value="SF2_C_DEAD"/>
    <property type="match status" value="1"/>
</dbReference>
<dbReference type="Pfam" id="PF00271">
    <property type="entry name" value="Helicase_C"/>
    <property type="match status" value="1"/>
</dbReference>
<keyword evidence="4" id="KW-0067">ATP-binding</keyword>
<dbReference type="Proteomes" id="UP000095751">
    <property type="component" value="Unassembled WGS sequence"/>
</dbReference>
<sequence length="393" mass="43896">SGKTLAYVLPIMQQLKHQEMFESYERRPKRPRVIILAPTRELAIQITAVMKSLSHSVKLSTQALVGGVDKGSQRKALENRPVDVVVATPGRLLQQWKDGNLFLGSVQTIIIDEMDTMLEQGFQRELREIMYPLLLHGTNGPSGNDKFDKQKQEQDRNQKLKFPPMKIISTPGLHKAVPRLEQVFVDVGNTDKISLLLDVIASQRAKATIVFCNTASAVRATQYALAEARIESLGYHGDLNSNTRSENLKKFRKIASDDSKKVDNFDNNNILVCTDLASRGLDIPQVDSVVMFDFPLNAMDYLHRSGRTARGVGKGRVTALVAKRDKVLATGIEQAVLRGETLDGISSRKSDYKPGARFSVKPKKTQNTTKKNDRRSLSDRKKDRPSSSNRKNA</sequence>
<evidence type="ECO:0000256" key="2">
    <source>
        <dbReference type="ARBA" id="ARBA00022801"/>
    </source>
</evidence>
<dbReference type="InterPro" id="IPR027417">
    <property type="entry name" value="P-loop_NTPase"/>
</dbReference>
<dbReference type="GO" id="GO:0004386">
    <property type="term" value="F:helicase activity"/>
    <property type="evidence" value="ECO:0007669"/>
    <property type="project" value="UniProtKB-KW"/>
</dbReference>
<evidence type="ECO:0000313" key="9">
    <source>
        <dbReference type="Proteomes" id="UP000095751"/>
    </source>
</evidence>
<keyword evidence="9" id="KW-1185">Reference proteome</keyword>
<feature type="non-terminal residue" evidence="8">
    <location>
        <position position="393"/>
    </location>
</feature>
<keyword evidence="1" id="KW-0547">Nucleotide-binding</keyword>
<dbReference type="Pfam" id="PF00270">
    <property type="entry name" value="DEAD"/>
    <property type="match status" value="1"/>
</dbReference>
<dbReference type="InterPro" id="IPR044742">
    <property type="entry name" value="DEAD/DEAH_RhlB"/>
</dbReference>
<evidence type="ECO:0000259" key="6">
    <source>
        <dbReference type="PROSITE" id="PS51192"/>
    </source>
</evidence>
<proteinExistence type="predicted"/>
<dbReference type="InterPro" id="IPR011545">
    <property type="entry name" value="DEAD/DEAH_box_helicase_dom"/>
</dbReference>
<dbReference type="AlphaFoldDB" id="A0A1E7FV66"/>
<dbReference type="CDD" id="cd00268">
    <property type="entry name" value="DEADc"/>
    <property type="match status" value="1"/>
</dbReference>
<dbReference type="SUPFAM" id="SSF52540">
    <property type="entry name" value="P-loop containing nucleoside triphosphate hydrolases"/>
    <property type="match status" value="1"/>
</dbReference>
<keyword evidence="2 8" id="KW-0378">Hydrolase</keyword>